<sequence length="559" mass="60085">MTTYATGNPLGSKDPRDLYDNAENFDAAMNDRVNVAWSDRFGVSRKTWFGVEQQVNDFLANAGFEPVPLEYVDGTPLTVDRPTQLIERDGNLYSVKLPASFPVNLTGNWATDESLLVAQVDRSLRQQLRAPGGAGMMGYDPAETYPSDTVGYELQALRSARRIAISSFWPAGGGDDGTSACEAAIVAAGAGGEVFFDVPDFIITRKLVQLSNQKWYGRGGQRGTTIRKGADIDMIDVASLGTIIDINLEGDGQNFSGKGFRIPAGFSQTIERCRAVNMGGEPMYFEPNAGGGANIYTFEGYPTDTSLYAGIAIAGDTAPHPRFFRGIWLSGANFALGPGAGNGSSMTGFYIRELRFDPTSTLFHLSNGRCATLGETTTLRGFDHTLDGVAFAGPVALENAQGINIGSSCTVPSLIENPNNSRYNSVHVQRRTYTPVWTQATAAPSIGNGTITGNYTRAGHECFVNIQFVSGSTTTYGDGSSAYRFSLPFPGHIEYTQSGFPVRVSDVSSGVDFTVWGQIGAGLNYITLFGGGGQQVRNGFPMAWAAGDIIWMRFAYDVR</sequence>
<dbReference type="RefSeq" id="WP_031636481.1">
    <property type="nucleotide sequence ID" value="NZ_CATOWP010000001.1"/>
</dbReference>
<gene>
    <name evidence="1" type="ORF">CAZ10_14690</name>
</gene>
<dbReference type="EMBL" id="NFFZ01000006">
    <property type="protein sequence ID" value="OTI61927.1"/>
    <property type="molecule type" value="Genomic_DNA"/>
</dbReference>
<protein>
    <submittedName>
        <fullName evidence="1">Uncharacterized protein</fullName>
    </submittedName>
</protein>
<comment type="caution">
    <text evidence="1">The sequence shown here is derived from an EMBL/GenBank/DDBJ whole genome shotgun (WGS) entry which is preliminary data.</text>
</comment>
<evidence type="ECO:0000313" key="1">
    <source>
        <dbReference type="EMBL" id="OTI61927.1"/>
    </source>
</evidence>
<dbReference type="Proteomes" id="UP000194857">
    <property type="component" value="Unassembled WGS sequence"/>
</dbReference>
<organism evidence="1 2">
    <name type="scientific">Pseudomonas aeruginosa</name>
    <dbReference type="NCBI Taxonomy" id="287"/>
    <lineage>
        <taxon>Bacteria</taxon>
        <taxon>Pseudomonadati</taxon>
        <taxon>Pseudomonadota</taxon>
        <taxon>Gammaproteobacteria</taxon>
        <taxon>Pseudomonadales</taxon>
        <taxon>Pseudomonadaceae</taxon>
        <taxon>Pseudomonas</taxon>
    </lineage>
</organism>
<reference evidence="1 2" key="1">
    <citation type="submission" date="2017-05" db="EMBL/GenBank/DDBJ databases">
        <authorList>
            <person name="Song R."/>
            <person name="Chenine A.L."/>
            <person name="Ruprecht R.M."/>
        </authorList>
    </citation>
    <scope>NUCLEOTIDE SEQUENCE [LARGE SCALE GENOMIC DNA]</scope>
    <source>
        <strain evidence="1 2">S567_C10_BS</strain>
    </source>
</reference>
<accession>A0A241XQR4</accession>
<proteinExistence type="predicted"/>
<dbReference type="AlphaFoldDB" id="A0A241XQR4"/>
<evidence type="ECO:0000313" key="2">
    <source>
        <dbReference type="Proteomes" id="UP000194857"/>
    </source>
</evidence>
<name>A0A241XQR4_PSEAI</name>